<name>A0AA48M3P7_9ZZZZ</name>
<proteinExistence type="predicted"/>
<protein>
    <submittedName>
        <fullName evidence="1">Uncharacterized protein</fullName>
    </submittedName>
</protein>
<reference evidence="1" key="1">
    <citation type="submission" date="2023-07" db="EMBL/GenBank/DDBJ databases">
        <authorList>
            <person name="Pelsma A.J. K."/>
        </authorList>
    </citation>
    <scope>NUCLEOTIDE SEQUENCE</scope>
</reference>
<sequence>MSDVIHLCPKHSLFTKKVALIAQAQGSEYYLYETTFQVFCKKEIFSIISALRGRNDRHVVFHRVPSLTIFILRMRFPTMKYSLFYWGDDFYLPILSVSKLTRHCLERSKFREMLRNEFPEDFKQDKAHTSHAAYRTIRYRWRQFARKLQLSIALYVAGKADLIYSPPKMIRYARYAHFKIFGDKKPFPGSSMSSLYADIDAPTLEPSDLSPVQDILEKKELNFLVCHGGQATDNVLHSLCLLEYLAKRSDVKVNILGYLSYSGGSEEHRDALERVYIERASRFSNSVKFERNFLSLPDLRASFESIDVAFISAYRDEGVTLLNMLSQHNKILSFNKFSINYDSFRAKRYAGLISHEELIAKICSKHPRQRDC</sequence>
<gene>
    <name evidence="1" type="ORF">AMST5_01998</name>
</gene>
<accession>A0AA48M3P7</accession>
<evidence type="ECO:0000313" key="1">
    <source>
        <dbReference type="EMBL" id="CAJ0867914.1"/>
    </source>
</evidence>
<dbReference type="EMBL" id="OY288114">
    <property type="protein sequence ID" value="CAJ0867914.1"/>
    <property type="molecule type" value="Genomic_DNA"/>
</dbReference>
<dbReference type="AlphaFoldDB" id="A0AA48M3P7"/>
<organism evidence="1">
    <name type="scientific">freshwater sediment metagenome</name>
    <dbReference type="NCBI Taxonomy" id="556182"/>
    <lineage>
        <taxon>unclassified sequences</taxon>
        <taxon>metagenomes</taxon>
        <taxon>ecological metagenomes</taxon>
    </lineage>
</organism>